<protein>
    <submittedName>
        <fullName evidence="1">Uncharacterized protein</fullName>
    </submittedName>
</protein>
<dbReference type="AlphaFoldDB" id="A0A5R8WTA6"/>
<proteinExistence type="predicted"/>
<evidence type="ECO:0000313" key="2">
    <source>
        <dbReference type="Proteomes" id="UP000305517"/>
    </source>
</evidence>
<dbReference type="Proteomes" id="UP000305517">
    <property type="component" value="Unassembled WGS sequence"/>
</dbReference>
<comment type="caution">
    <text evidence="1">The sequence shown here is derived from an EMBL/GenBank/DDBJ whole genome shotgun (WGS) entry which is preliminary data.</text>
</comment>
<evidence type="ECO:0000313" key="1">
    <source>
        <dbReference type="EMBL" id="TLM94089.1"/>
    </source>
</evidence>
<dbReference type="OrthoDB" id="880376at2"/>
<sequence length="230" mass="25863">MATTDTPAAAAAPKPKRYRGQLPLTETLLASLALTVARHWQQAELPALLWLSKADLLAQAEAYEQHRTAADNSGDERPPQARRLLALDKEFDAALKHVKNYLKEAYDWETARGYLPAFGISTARYTLPRRRVERVQALAKLLESLAAHGLADRKYGSTYWQPRYAEYAALVQLSLDSAGQRSGKVRTKVLGERQLRQALRALIHHIKANYPTTHNAQLRVFGFQKESYDG</sequence>
<name>A0A5R8WTA6_9BACT</name>
<reference evidence="1 2" key="1">
    <citation type="submission" date="2019-05" db="EMBL/GenBank/DDBJ databases">
        <title>Hymenobacter edaphi sp. nov., isolated from abandoned arsenic-contaminated farmland soil.</title>
        <authorList>
            <person name="Nie L."/>
        </authorList>
    </citation>
    <scope>NUCLEOTIDE SEQUENCE [LARGE SCALE GENOMIC DNA]</scope>
    <source>
        <strain evidence="1 2">1-3-3-8</strain>
    </source>
</reference>
<dbReference type="RefSeq" id="WP_138076785.1">
    <property type="nucleotide sequence ID" value="NZ_VAJM01000003.1"/>
</dbReference>
<organism evidence="1 2">
    <name type="scientific">Hymenobacter jeollabukensis</name>
    <dbReference type="NCBI Taxonomy" id="2025313"/>
    <lineage>
        <taxon>Bacteria</taxon>
        <taxon>Pseudomonadati</taxon>
        <taxon>Bacteroidota</taxon>
        <taxon>Cytophagia</taxon>
        <taxon>Cytophagales</taxon>
        <taxon>Hymenobacteraceae</taxon>
        <taxon>Hymenobacter</taxon>
    </lineage>
</organism>
<keyword evidence="2" id="KW-1185">Reference proteome</keyword>
<accession>A0A5R8WTA6</accession>
<dbReference type="EMBL" id="VAJM01000003">
    <property type="protein sequence ID" value="TLM94089.1"/>
    <property type="molecule type" value="Genomic_DNA"/>
</dbReference>
<gene>
    <name evidence="1" type="ORF">FDY95_08675</name>
</gene>